<dbReference type="RefSeq" id="XP_009833291.1">
    <property type="nucleotide sequence ID" value="XM_009834989.1"/>
</dbReference>
<dbReference type="EMBL" id="KI913133">
    <property type="protein sequence ID" value="ETV77504.1"/>
    <property type="molecule type" value="Genomic_DNA"/>
</dbReference>
<evidence type="ECO:0000256" key="1">
    <source>
        <dbReference type="SAM" id="MobiDB-lite"/>
    </source>
</evidence>
<sequence length="144" mass="16697">MPSPHAESRTQPSGSEKSRNLSDDDRQAVLNMLLSKSDDDKRKHGCMRVDPHRIIADAPKIAHERKLWCEIEVDFLAIEAVIKAVPFHKRQTTRVMTFHANIPRTTILRYMKRNRRLRCKSSYLRPLLTNASKEERVKFALSCS</sequence>
<accession>W4GEL0</accession>
<name>W4GEL0_APHAT</name>
<evidence type="ECO:0008006" key="3">
    <source>
        <dbReference type="Google" id="ProtNLM"/>
    </source>
</evidence>
<protein>
    <recommendedName>
        <fullName evidence="3">Transposase Tc1-like domain-containing protein</fullName>
    </recommendedName>
</protein>
<proteinExistence type="predicted"/>
<dbReference type="AlphaFoldDB" id="W4GEL0"/>
<dbReference type="PANTHER" id="PTHR33889">
    <property type="entry name" value="OS04G0681850 PROTEIN"/>
    <property type="match status" value="1"/>
</dbReference>
<feature type="compositionally biased region" description="Basic and acidic residues" evidence="1">
    <location>
        <begin position="16"/>
        <end position="25"/>
    </location>
</feature>
<gene>
    <name evidence="2" type="ORF">H257_08913</name>
</gene>
<dbReference type="OrthoDB" id="105235at2759"/>
<dbReference type="VEuPathDB" id="FungiDB:H257_08913"/>
<dbReference type="GeneID" id="20810909"/>
<organism evidence="2">
    <name type="scientific">Aphanomyces astaci</name>
    <name type="common">Crayfish plague agent</name>
    <dbReference type="NCBI Taxonomy" id="112090"/>
    <lineage>
        <taxon>Eukaryota</taxon>
        <taxon>Sar</taxon>
        <taxon>Stramenopiles</taxon>
        <taxon>Oomycota</taxon>
        <taxon>Saprolegniomycetes</taxon>
        <taxon>Saprolegniales</taxon>
        <taxon>Verrucalvaceae</taxon>
        <taxon>Aphanomyces</taxon>
    </lineage>
</organism>
<dbReference type="PANTHER" id="PTHR33889:SF7">
    <property type="entry name" value="OS04G0681850 PROTEIN"/>
    <property type="match status" value="1"/>
</dbReference>
<evidence type="ECO:0000313" key="2">
    <source>
        <dbReference type="EMBL" id="ETV77504.1"/>
    </source>
</evidence>
<feature type="region of interest" description="Disordered" evidence="1">
    <location>
        <begin position="1"/>
        <end position="25"/>
    </location>
</feature>
<reference evidence="2" key="1">
    <citation type="submission" date="2013-12" db="EMBL/GenBank/DDBJ databases">
        <title>The Genome Sequence of Aphanomyces astaci APO3.</title>
        <authorList>
            <consortium name="The Broad Institute Genomics Platform"/>
            <person name="Russ C."/>
            <person name="Tyler B."/>
            <person name="van West P."/>
            <person name="Dieguez-Uribeondo J."/>
            <person name="Young S.K."/>
            <person name="Zeng Q."/>
            <person name="Gargeya S."/>
            <person name="Fitzgerald M."/>
            <person name="Abouelleil A."/>
            <person name="Alvarado L."/>
            <person name="Chapman S.B."/>
            <person name="Gainer-Dewar J."/>
            <person name="Goldberg J."/>
            <person name="Griggs A."/>
            <person name="Gujja S."/>
            <person name="Hansen M."/>
            <person name="Howarth C."/>
            <person name="Imamovic A."/>
            <person name="Ireland A."/>
            <person name="Larimer J."/>
            <person name="McCowan C."/>
            <person name="Murphy C."/>
            <person name="Pearson M."/>
            <person name="Poon T.W."/>
            <person name="Priest M."/>
            <person name="Roberts A."/>
            <person name="Saif S."/>
            <person name="Shea T."/>
            <person name="Sykes S."/>
            <person name="Wortman J."/>
            <person name="Nusbaum C."/>
            <person name="Birren B."/>
        </authorList>
    </citation>
    <scope>NUCLEOTIDE SEQUENCE [LARGE SCALE GENOMIC DNA]</scope>
    <source>
        <strain evidence="2">APO3</strain>
    </source>
</reference>